<evidence type="ECO:0000256" key="4">
    <source>
        <dbReference type="ARBA" id="ARBA00022777"/>
    </source>
</evidence>
<evidence type="ECO:0000256" key="2">
    <source>
        <dbReference type="ARBA" id="ARBA00012438"/>
    </source>
</evidence>
<comment type="catalytic activity">
    <reaction evidence="1">
        <text>ATP + protein L-histidine = ADP + protein N-phospho-L-histidine.</text>
        <dbReference type="EC" id="2.7.13.3"/>
    </reaction>
</comment>
<evidence type="ECO:0000313" key="7">
    <source>
        <dbReference type="Proteomes" id="UP000737171"/>
    </source>
</evidence>
<keyword evidence="4 6" id="KW-0418">Kinase</keyword>
<dbReference type="SUPFAM" id="SSF47384">
    <property type="entry name" value="Homodimeric domain of signal transducing histidine kinase"/>
    <property type="match status" value="1"/>
</dbReference>
<evidence type="ECO:0000259" key="5">
    <source>
        <dbReference type="PROSITE" id="PS50109"/>
    </source>
</evidence>
<keyword evidence="7" id="KW-1185">Reference proteome</keyword>
<organism evidence="6 7">
    <name type="scientific">Pseudaquabacterium terrae</name>
    <dbReference type="NCBI Taxonomy" id="2732868"/>
    <lineage>
        <taxon>Bacteria</taxon>
        <taxon>Pseudomonadati</taxon>
        <taxon>Pseudomonadota</taxon>
        <taxon>Betaproteobacteria</taxon>
        <taxon>Burkholderiales</taxon>
        <taxon>Sphaerotilaceae</taxon>
        <taxon>Pseudaquabacterium</taxon>
    </lineage>
</organism>
<reference evidence="6 7" key="1">
    <citation type="submission" date="2020-05" db="EMBL/GenBank/DDBJ databases">
        <title>Aquincola sp. isolate from soil.</title>
        <authorList>
            <person name="Han J."/>
            <person name="Kim D.-U."/>
        </authorList>
    </citation>
    <scope>NUCLEOTIDE SEQUENCE [LARGE SCALE GENOMIC DNA]</scope>
    <source>
        <strain evidence="6 7">S2</strain>
    </source>
</reference>
<dbReference type="EC" id="2.7.13.3" evidence="2"/>
<dbReference type="SUPFAM" id="SSF55874">
    <property type="entry name" value="ATPase domain of HSP90 chaperone/DNA topoisomerase II/histidine kinase"/>
    <property type="match status" value="1"/>
</dbReference>
<dbReference type="PROSITE" id="PS50109">
    <property type="entry name" value="HIS_KIN"/>
    <property type="match status" value="1"/>
</dbReference>
<sequence>MSIPAEMLQRIAGLESFCAQVAHDLRGTLGGIAELAEIARSALCDQDDARLARRALPLIGAQARCSFEMLSALLRLAQAGGGELQPQPIELGTLVAQVIEGLVLAHGAQPLPTVTVEGTPPLHGDPALLHAVMQNLIGNAFKFCAGRSDANVHIEGRRIAEGVLISVRDNGVGFDAARAAELFEPFKRLHGHAFAGTGMGLCIVRQAVQRHGGRIWAESAPGEGACFSFVLPAPPECTPT</sequence>
<dbReference type="EMBL" id="JABRWJ010000009">
    <property type="protein sequence ID" value="NRF70617.1"/>
    <property type="molecule type" value="Genomic_DNA"/>
</dbReference>
<dbReference type="Pfam" id="PF02518">
    <property type="entry name" value="HATPase_c"/>
    <property type="match status" value="1"/>
</dbReference>
<dbReference type="RefSeq" id="WP_173130125.1">
    <property type="nucleotide sequence ID" value="NZ_JABRWJ010000009.1"/>
</dbReference>
<evidence type="ECO:0000256" key="3">
    <source>
        <dbReference type="ARBA" id="ARBA00022679"/>
    </source>
</evidence>
<dbReference type="PANTHER" id="PTHR42878:SF15">
    <property type="entry name" value="BACTERIOPHYTOCHROME"/>
    <property type="match status" value="1"/>
</dbReference>
<dbReference type="Proteomes" id="UP000737171">
    <property type="component" value="Unassembled WGS sequence"/>
</dbReference>
<dbReference type="InterPro" id="IPR036890">
    <property type="entry name" value="HATPase_C_sf"/>
</dbReference>
<dbReference type="PANTHER" id="PTHR42878">
    <property type="entry name" value="TWO-COMPONENT HISTIDINE KINASE"/>
    <property type="match status" value="1"/>
</dbReference>
<evidence type="ECO:0000313" key="6">
    <source>
        <dbReference type="EMBL" id="NRF70617.1"/>
    </source>
</evidence>
<comment type="caution">
    <text evidence="6">The sequence shown here is derived from an EMBL/GenBank/DDBJ whole genome shotgun (WGS) entry which is preliminary data.</text>
</comment>
<dbReference type="Gene3D" id="3.30.565.10">
    <property type="entry name" value="Histidine kinase-like ATPase, C-terminal domain"/>
    <property type="match status" value="1"/>
</dbReference>
<dbReference type="InterPro" id="IPR003594">
    <property type="entry name" value="HATPase_dom"/>
</dbReference>
<dbReference type="InterPro" id="IPR050351">
    <property type="entry name" value="BphY/WalK/GraS-like"/>
</dbReference>
<accession>A0ABX2EPP4</accession>
<evidence type="ECO:0000256" key="1">
    <source>
        <dbReference type="ARBA" id="ARBA00000085"/>
    </source>
</evidence>
<proteinExistence type="predicted"/>
<dbReference type="GO" id="GO:0016301">
    <property type="term" value="F:kinase activity"/>
    <property type="evidence" value="ECO:0007669"/>
    <property type="project" value="UniProtKB-KW"/>
</dbReference>
<protein>
    <recommendedName>
        <fullName evidence="2">histidine kinase</fullName>
        <ecNumber evidence="2">2.7.13.3</ecNumber>
    </recommendedName>
</protein>
<feature type="domain" description="Histidine kinase" evidence="5">
    <location>
        <begin position="20"/>
        <end position="235"/>
    </location>
</feature>
<dbReference type="PRINTS" id="PR00344">
    <property type="entry name" value="BCTRLSENSOR"/>
</dbReference>
<dbReference type="InterPro" id="IPR004358">
    <property type="entry name" value="Sig_transdc_His_kin-like_C"/>
</dbReference>
<gene>
    <name evidence="6" type="ORF">HLB44_26795</name>
</gene>
<dbReference type="InterPro" id="IPR005467">
    <property type="entry name" value="His_kinase_dom"/>
</dbReference>
<keyword evidence="3" id="KW-0808">Transferase</keyword>
<dbReference type="InterPro" id="IPR036097">
    <property type="entry name" value="HisK_dim/P_sf"/>
</dbReference>
<name>A0ABX2EPP4_9BURK</name>
<dbReference type="SMART" id="SM00387">
    <property type="entry name" value="HATPase_c"/>
    <property type="match status" value="1"/>
</dbReference>